<evidence type="ECO:0000256" key="3">
    <source>
        <dbReference type="ARBA" id="ARBA00022525"/>
    </source>
</evidence>
<dbReference type="PROSITE" id="PS00884">
    <property type="entry name" value="OSTEOPONTIN"/>
    <property type="match status" value="1"/>
</dbReference>
<reference evidence="11" key="3">
    <citation type="submission" date="2025-09" db="UniProtKB">
        <authorList>
            <consortium name="Ensembl"/>
        </authorList>
    </citation>
    <scope>IDENTIFICATION</scope>
</reference>
<evidence type="ECO:0000256" key="1">
    <source>
        <dbReference type="ARBA" id="ARBA00004613"/>
    </source>
</evidence>
<feature type="chain" id="PRO_5034175622" evidence="10">
    <location>
        <begin position="17"/>
        <end position="264"/>
    </location>
</feature>
<dbReference type="PANTHER" id="PTHR10607">
    <property type="entry name" value="OSTEOPONTIN"/>
    <property type="match status" value="1"/>
</dbReference>
<dbReference type="GO" id="GO:0006710">
    <property type="term" value="P:androgen catabolic process"/>
    <property type="evidence" value="ECO:0007669"/>
    <property type="project" value="Ensembl"/>
</dbReference>
<comment type="similarity">
    <text evidence="2">Belongs to the osteopontin family.</text>
</comment>
<protein>
    <submittedName>
        <fullName evidence="11">Secreted phosphoprotein 1</fullName>
    </submittedName>
</protein>
<dbReference type="InterPro" id="IPR002038">
    <property type="entry name" value="Osteopontin"/>
</dbReference>
<reference evidence="11" key="1">
    <citation type="submission" date="2015-11" db="EMBL/GenBank/DDBJ databases">
        <authorList>
            <consortium name="International Coturnix japonica Genome Analysis Consortium"/>
            <person name="Warren W."/>
            <person name="Burt D.W."/>
            <person name="Antin P.B."/>
            <person name="Lanford R."/>
            <person name="Gros J."/>
            <person name="Wilson R.K."/>
        </authorList>
    </citation>
    <scope>NUCLEOTIDE SEQUENCE [LARGE SCALE GENOMIC DNA]</scope>
</reference>
<feature type="compositionally biased region" description="Polar residues" evidence="9">
    <location>
        <begin position="52"/>
        <end position="73"/>
    </location>
</feature>
<evidence type="ECO:0000256" key="10">
    <source>
        <dbReference type="SAM" id="SignalP"/>
    </source>
</evidence>
<evidence type="ECO:0000256" key="4">
    <source>
        <dbReference type="ARBA" id="ARBA00022553"/>
    </source>
</evidence>
<keyword evidence="6" id="KW-0130">Cell adhesion</keyword>
<dbReference type="PANTHER" id="PTHR10607:SF1">
    <property type="entry name" value="OSTEOPONTIN"/>
    <property type="match status" value="1"/>
</dbReference>
<accession>A0A8C2TC92</accession>
<evidence type="ECO:0000256" key="9">
    <source>
        <dbReference type="SAM" id="MobiDB-lite"/>
    </source>
</evidence>
<evidence type="ECO:0000256" key="6">
    <source>
        <dbReference type="ARBA" id="ARBA00022889"/>
    </source>
</evidence>
<keyword evidence="12" id="KW-1185">Reference proteome</keyword>
<dbReference type="SMART" id="SM00017">
    <property type="entry name" value="OSTEO"/>
    <property type="match status" value="1"/>
</dbReference>
<dbReference type="GO" id="GO:0005178">
    <property type="term" value="F:integrin binding"/>
    <property type="evidence" value="ECO:0007669"/>
    <property type="project" value="Ensembl"/>
</dbReference>
<feature type="compositionally biased region" description="Basic and acidic residues" evidence="9">
    <location>
        <begin position="252"/>
        <end position="264"/>
    </location>
</feature>
<feature type="compositionally biased region" description="Acidic residues" evidence="9">
    <location>
        <begin position="97"/>
        <end position="118"/>
    </location>
</feature>
<keyword evidence="4" id="KW-0597">Phosphoprotein</keyword>
<evidence type="ECO:0000313" key="12">
    <source>
        <dbReference type="Proteomes" id="UP000694412"/>
    </source>
</evidence>
<dbReference type="GO" id="GO:0007155">
    <property type="term" value="P:cell adhesion"/>
    <property type="evidence" value="ECO:0007669"/>
    <property type="project" value="UniProtKB-KW"/>
</dbReference>
<dbReference type="Ensembl" id="ENSCJPT00005017017.1">
    <property type="protein sequence ID" value="ENSCJPP00005011644.1"/>
    <property type="gene ID" value="ENSCJPG00005010001.1"/>
</dbReference>
<dbReference type="GO" id="GO:0045893">
    <property type="term" value="P:positive regulation of DNA-templated transcription"/>
    <property type="evidence" value="ECO:0007669"/>
    <property type="project" value="Ensembl"/>
</dbReference>
<gene>
    <name evidence="11" type="primary">SPP1</name>
</gene>
<proteinExistence type="inferred from homology"/>
<feature type="signal peptide" evidence="10">
    <location>
        <begin position="1"/>
        <end position="16"/>
    </location>
</feature>
<evidence type="ECO:0000256" key="5">
    <source>
        <dbReference type="ARBA" id="ARBA00022729"/>
    </source>
</evidence>
<dbReference type="GO" id="GO:0001649">
    <property type="term" value="P:osteoblast differentiation"/>
    <property type="evidence" value="ECO:0007669"/>
    <property type="project" value="TreeGrafter"/>
</dbReference>
<evidence type="ECO:0000256" key="8">
    <source>
        <dbReference type="ARBA" id="ARBA00023180"/>
    </source>
</evidence>
<dbReference type="GO" id="GO:2000866">
    <property type="term" value="P:positive regulation of estradiol secretion"/>
    <property type="evidence" value="ECO:0007669"/>
    <property type="project" value="Ensembl"/>
</dbReference>
<dbReference type="GO" id="GO:0005615">
    <property type="term" value="C:extracellular space"/>
    <property type="evidence" value="ECO:0007669"/>
    <property type="project" value="Ensembl"/>
</dbReference>
<dbReference type="Proteomes" id="UP000694412">
    <property type="component" value="Chromosome 4"/>
</dbReference>
<feature type="compositionally biased region" description="Basic and acidic residues" evidence="9">
    <location>
        <begin position="186"/>
        <end position="219"/>
    </location>
</feature>
<reference evidence="11" key="2">
    <citation type="submission" date="2025-08" db="UniProtKB">
        <authorList>
            <consortium name="Ensembl"/>
        </authorList>
    </citation>
    <scope>IDENTIFICATION</scope>
</reference>
<feature type="compositionally biased region" description="Basic and acidic residues" evidence="9">
    <location>
        <begin position="31"/>
        <end position="51"/>
    </location>
</feature>
<dbReference type="GO" id="GO:0045780">
    <property type="term" value="P:positive regulation of bone resorption"/>
    <property type="evidence" value="ECO:0007669"/>
    <property type="project" value="TreeGrafter"/>
</dbReference>
<evidence type="ECO:0000313" key="11">
    <source>
        <dbReference type="Ensembl" id="ENSCJPP00005011644.1"/>
    </source>
</evidence>
<dbReference type="GeneTree" id="ENSGT00390000002509"/>
<dbReference type="InterPro" id="IPR019841">
    <property type="entry name" value="Osteopontin_CS"/>
</dbReference>
<feature type="region of interest" description="Disordered" evidence="9">
    <location>
        <begin position="21"/>
        <end position="141"/>
    </location>
</feature>
<dbReference type="GO" id="GO:0071394">
    <property type="term" value="P:cellular response to testosterone stimulus"/>
    <property type="evidence" value="ECO:0007669"/>
    <property type="project" value="Ensembl"/>
</dbReference>
<keyword evidence="3" id="KW-0964">Secreted</keyword>
<dbReference type="GO" id="GO:0033280">
    <property type="term" value="P:response to vitamin D"/>
    <property type="evidence" value="ECO:0007669"/>
    <property type="project" value="Ensembl"/>
</dbReference>
<evidence type="ECO:0000256" key="2">
    <source>
        <dbReference type="ARBA" id="ARBA00007517"/>
    </source>
</evidence>
<feature type="region of interest" description="Disordered" evidence="9">
    <location>
        <begin position="165"/>
        <end position="264"/>
    </location>
</feature>
<dbReference type="GO" id="GO:0050840">
    <property type="term" value="F:extracellular matrix binding"/>
    <property type="evidence" value="ECO:0007669"/>
    <property type="project" value="TreeGrafter"/>
</dbReference>
<keyword evidence="7" id="KW-0730">Sialic acid</keyword>
<dbReference type="AlphaFoldDB" id="A0A8C2TC92"/>
<keyword evidence="5 10" id="KW-0732">Signal</keyword>
<organism evidence="11 12">
    <name type="scientific">Coturnix japonica</name>
    <name type="common">Japanese quail</name>
    <name type="synonym">Coturnix coturnix japonica</name>
    <dbReference type="NCBI Taxonomy" id="93934"/>
    <lineage>
        <taxon>Eukaryota</taxon>
        <taxon>Metazoa</taxon>
        <taxon>Chordata</taxon>
        <taxon>Craniata</taxon>
        <taxon>Vertebrata</taxon>
        <taxon>Euteleostomi</taxon>
        <taxon>Archelosauria</taxon>
        <taxon>Archosauria</taxon>
        <taxon>Dinosauria</taxon>
        <taxon>Saurischia</taxon>
        <taxon>Theropoda</taxon>
        <taxon>Coelurosauria</taxon>
        <taxon>Aves</taxon>
        <taxon>Neognathae</taxon>
        <taxon>Galloanserae</taxon>
        <taxon>Galliformes</taxon>
        <taxon>Phasianidae</taxon>
        <taxon>Perdicinae</taxon>
        <taxon>Coturnix</taxon>
    </lineage>
</organism>
<comment type="subcellular location">
    <subcellularLocation>
        <location evidence="1">Secreted</location>
    </subcellularLocation>
</comment>
<sequence length="264" mass="29365">MKLTLLCLCFISITAAWPVSKSKQHAISASSEEKYDPRSHHTHRYHQDHVDSQSQEHLQQTQNDLASLQQTHYSSEENADVPEQPDFPDVPSKSQETVDDDDDDDNDSNDTDESDEVFTDFPTEAPVTPFNRGDNAGRGDSVAYGFRAKAHVVKASKIRKAARKLIEDDATTEDGDSQPAGLWWPKESREQNSRELPQHQSVENDSRPKFDSREVDGGDSKASAGVDSRESQGSVPAVDASNQTLESAEDAEDRHSIENNEVTR</sequence>
<name>A0A8C2TC92_COTJA</name>
<keyword evidence="8" id="KW-0325">Glycoprotein</keyword>
<evidence type="ECO:0000256" key="7">
    <source>
        <dbReference type="ARBA" id="ARBA00022981"/>
    </source>
</evidence>
<dbReference type="Pfam" id="PF00865">
    <property type="entry name" value="Osteopontin"/>
    <property type="match status" value="1"/>
</dbReference>
<dbReference type="GO" id="GO:0005794">
    <property type="term" value="C:Golgi apparatus"/>
    <property type="evidence" value="ECO:0007669"/>
    <property type="project" value="Ensembl"/>
</dbReference>